<gene>
    <name evidence="3" type="ORF">GCM10009416_10200</name>
</gene>
<dbReference type="GO" id="GO:0016746">
    <property type="term" value="F:acyltransferase activity"/>
    <property type="evidence" value="ECO:0007669"/>
    <property type="project" value="UniProtKB-KW"/>
</dbReference>
<dbReference type="Pfam" id="PF01757">
    <property type="entry name" value="Acyl_transf_3"/>
    <property type="match status" value="1"/>
</dbReference>
<dbReference type="PANTHER" id="PTHR23028">
    <property type="entry name" value="ACETYLTRANSFERASE"/>
    <property type="match status" value="1"/>
</dbReference>
<feature type="transmembrane region" description="Helical" evidence="1">
    <location>
        <begin position="65"/>
        <end position="81"/>
    </location>
</feature>
<protein>
    <submittedName>
        <fullName evidence="3">Acyltransferase</fullName>
    </submittedName>
</protein>
<feature type="transmembrane region" description="Helical" evidence="1">
    <location>
        <begin position="331"/>
        <end position="353"/>
    </location>
</feature>
<dbReference type="EMBL" id="BAAAFZ010000008">
    <property type="protein sequence ID" value="GAA0573503.1"/>
    <property type="molecule type" value="Genomic_DNA"/>
</dbReference>
<dbReference type="PANTHER" id="PTHR23028:SF131">
    <property type="entry name" value="BLR2367 PROTEIN"/>
    <property type="match status" value="1"/>
</dbReference>
<proteinExistence type="predicted"/>
<feature type="transmembrane region" description="Helical" evidence="1">
    <location>
        <begin position="173"/>
        <end position="199"/>
    </location>
</feature>
<keyword evidence="3" id="KW-0012">Acyltransferase</keyword>
<feature type="transmembrane region" description="Helical" evidence="1">
    <location>
        <begin position="206"/>
        <end position="228"/>
    </location>
</feature>
<keyword evidence="1" id="KW-1133">Transmembrane helix</keyword>
<reference evidence="4" key="1">
    <citation type="journal article" date="2019" name="Int. J. Syst. Evol. Microbiol.">
        <title>The Global Catalogue of Microorganisms (GCM) 10K type strain sequencing project: providing services to taxonomists for standard genome sequencing and annotation.</title>
        <authorList>
            <consortium name="The Broad Institute Genomics Platform"/>
            <consortium name="The Broad Institute Genome Sequencing Center for Infectious Disease"/>
            <person name="Wu L."/>
            <person name="Ma J."/>
        </authorList>
    </citation>
    <scope>NUCLEOTIDE SEQUENCE [LARGE SCALE GENOMIC DNA]</scope>
    <source>
        <strain evidence="4">JCM 9933</strain>
    </source>
</reference>
<evidence type="ECO:0000259" key="2">
    <source>
        <dbReference type="Pfam" id="PF01757"/>
    </source>
</evidence>
<feature type="transmembrane region" description="Helical" evidence="1">
    <location>
        <begin position="102"/>
        <end position="121"/>
    </location>
</feature>
<feature type="domain" description="Acyltransferase 3" evidence="2">
    <location>
        <begin position="4"/>
        <end position="350"/>
    </location>
</feature>
<feature type="transmembrane region" description="Helical" evidence="1">
    <location>
        <begin position="12"/>
        <end position="33"/>
    </location>
</feature>
<evidence type="ECO:0000256" key="1">
    <source>
        <dbReference type="SAM" id="Phobius"/>
    </source>
</evidence>
<keyword evidence="4" id="KW-1185">Reference proteome</keyword>
<evidence type="ECO:0000313" key="3">
    <source>
        <dbReference type="EMBL" id="GAA0573503.1"/>
    </source>
</evidence>
<dbReference type="InterPro" id="IPR002656">
    <property type="entry name" value="Acyl_transf_3_dom"/>
</dbReference>
<sequence length="380" mass="40127">MRLVALDSLRGIAAVSVVVYHSLLVFPGLHAVLGGRGTPYAVTGDAASLWLTVTPPSLFWSGREAVLLFFVLSGFVLALAFEGAARSKPGWAGFAAKRAVRLLVPCAAVALLLALAVPAIGPRPRPELSEWFNASWAQSVTPRTVLDHALLLGGGYPLNNPMWTLHYELRISLLFPLLMLLAAAGWATLALSAAAGVVLCLAEMKFVGTGVLTTLLFVPHFALGVFLARNRDELAAAVAGLGPGARAILWSACYALLTFRWLVPARDLVCDLVNGAGAGLLIALVLGSPRVRAALEARPLPWVGAISYSLYLVHVPVLLAALHLAPPQAPVWLVAALAPFASLLLAAALHRAVERPSIRLGRQAAAWIEGRRHAPIGASR</sequence>
<comment type="caution">
    <text evidence="3">The sequence shown here is derived from an EMBL/GenBank/DDBJ whole genome shotgun (WGS) entry which is preliminary data.</text>
</comment>
<dbReference type="InterPro" id="IPR050879">
    <property type="entry name" value="Acyltransferase_3"/>
</dbReference>
<dbReference type="Proteomes" id="UP001501588">
    <property type="component" value="Unassembled WGS sequence"/>
</dbReference>
<keyword evidence="3" id="KW-0808">Transferase</keyword>
<keyword evidence="1" id="KW-0812">Transmembrane</keyword>
<organism evidence="3 4">
    <name type="scientific">Craurococcus roseus</name>
    <dbReference type="NCBI Taxonomy" id="77585"/>
    <lineage>
        <taxon>Bacteria</taxon>
        <taxon>Pseudomonadati</taxon>
        <taxon>Pseudomonadota</taxon>
        <taxon>Alphaproteobacteria</taxon>
        <taxon>Acetobacterales</taxon>
        <taxon>Acetobacteraceae</taxon>
        <taxon>Craurococcus</taxon>
    </lineage>
</organism>
<evidence type="ECO:0000313" key="4">
    <source>
        <dbReference type="Proteomes" id="UP001501588"/>
    </source>
</evidence>
<accession>A0ABP3PVT2</accession>
<dbReference type="RefSeq" id="WP_343894077.1">
    <property type="nucleotide sequence ID" value="NZ_BAAAFZ010000008.1"/>
</dbReference>
<keyword evidence="1" id="KW-0472">Membrane</keyword>
<feature type="transmembrane region" description="Helical" evidence="1">
    <location>
        <begin position="300"/>
        <end position="325"/>
    </location>
</feature>
<name>A0ABP3PVT2_9PROT</name>